<feature type="region of interest" description="Disordered" evidence="1">
    <location>
        <begin position="96"/>
        <end position="127"/>
    </location>
</feature>
<feature type="non-terminal residue" evidence="2">
    <location>
        <position position="1"/>
    </location>
</feature>
<dbReference type="AlphaFoldDB" id="U9UV80"/>
<reference evidence="2" key="1">
    <citation type="submission" date="2013-07" db="EMBL/GenBank/DDBJ databases">
        <title>The genome of an arbuscular mycorrhizal fungus provides insights into the evolution of the oldest plant symbiosis.</title>
        <authorList>
            <consortium name="DOE Joint Genome Institute"/>
            <person name="Tisserant E."/>
            <person name="Malbreil M."/>
            <person name="Kuo A."/>
            <person name="Kohler A."/>
            <person name="Symeonidi A."/>
            <person name="Balestrini R."/>
            <person name="Charron P."/>
            <person name="Duensing N."/>
            <person name="Frei-dit-Frey N."/>
            <person name="Gianinazzi-Pearson V."/>
            <person name="Gilbert B."/>
            <person name="Handa Y."/>
            <person name="Hijri M."/>
            <person name="Kaul R."/>
            <person name="Kawaguchi M."/>
            <person name="Krajinski F."/>
            <person name="Lammers P."/>
            <person name="Lapierre D."/>
            <person name="Masclaux F.G."/>
            <person name="Murat C."/>
            <person name="Morin E."/>
            <person name="Ndikumana S."/>
            <person name="Pagni M."/>
            <person name="Petitpierre D."/>
            <person name="Requena N."/>
            <person name="Rosikiewicz P."/>
            <person name="Riley R."/>
            <person name="Saito K."/>
            <person name="San Clemente H."/>
            <person name="Shapiro H."/>
            <person name="van Tuinen D."/>
            <person name="Becard G."/>
            <person name="Bonfante P."/>
            <person name="Paszkowski U."/>
            <person name="Shachar-Hill Y."/>
            <person name="Young J.P."/>
            <person name="Sanders I.R."/>
            <person name="Henrissat B."/>
            <person name="Rensing S.A."/>
            <person name="Grigoriev I.V."/>
            <person name="Corradi N."/>
            <person name="Roux C."/>
            <person name="Martin F."/>
        </authorList>
    </citation>
    <scope>NUCLEOTIDE SEQUENCE</scope>
    <source>
        <strain evidence="2">DAOM 197198</strain>
    </source>
</reference>
<proteinExistence type="predicted"/>
<organism evidence="2">
    <name type="scientific">Rhizophagus irregularis (strain DAOM 181602 / DAOM 197198 / MUCL 43194)</name>
    <name type="common">Arbuscular mycorrhizal fungus</name>
    <name type="synonym">Glomus intraradices</name>
    <dbReference type="NCBI Taxonomy" id="747089"/>
    <lineage>
        <taxon>Eukaryota</taxon>
        <taxon>Fungi</taxon>
        <taxon>Fungi incertae sedis</taxon>
        <taxon>Mucoromycota</taxon>
        <taxon>Glomeromycotina</taxon>
        <taxon>Glomeromycetes</taxon>
        <taxon>Glomerales</taxon>
        <taxon>Glomeraceae</taxon>
        <taxon>Rhizophagus</taxon>
    </lineage>
</organism>
<name>U9UV80_RHIID</name>
<gene>
    <name evidence="2" type="ORF">GLOINDRAFT_15263</name>
</gene>
<dbReference type="HOGENOM" id="CLU_1192376_0_0_1"/>
<feature type="compositionally biased region" description="Basic and acidic residues" evidence="1">
    <location>
        <begin position="102"/>
        <end position="111"/>
    </location>
</feature>
<evidence type="ECO:0000313" key="2">
    <source>
        <dbReference type="EMBL" id="ESA23612.1"/>
    </source>
</evidence>
<dbReference type="VEuPathDB" id="FungiDB:RhiirFUN_008160"/>
<feature type="region of interest" description="Disordered" evidence="1">
    <location>
        <begin position="51"/>
        <end position="84"/>
    </location>
</feature>
<accession>U9UV80</accession>
<feature type="compositionally biased region" description="Acidic residues" evidence="1">
    <location>
        <begin position="1"/>
        <end position="15"/>
    </location>
</feature>
<dbReference type="EMBL" id="KI274632">
    <property type="protein sequence ID" value="ESA23612.1"/>
    <property type="molecule type" value="Genomic_DNA"/>
</dbReference>
<evidence type="ECO:0000256" key="1">
    <source>
        <dbReference type="SAM" id="MobiDB-lite"/>
    </source>
</evidence>
<protein>
    <submittedName>
        <fullName evidence="2">Uncharacterized protein</fullName>
    </submittedName>
</protein>
<feature type="compositionally biased region" description="Polar residues" evidence="1">
    <location>
        <begin position="52"/>
        <end position="65"/>
    </location>
</feature>
<sequence length="233" mass="26517">DNDAPDDFNASEDTPDGFNTSVLPERSQFLPFKLDCSATIVKSNKIHRGNNKIESASKSQSNRVTNNKRRIISTNLPESKHQKCQDSITNLLQLSESEEEKYDSYEHLKSSDEDDDEDKTEQVFTSHSAKKIPEHVVSIEFTNNQFSDLFGAVTSGEYGDREVEVFIRREKSENWKKVDNGLKGNLEMLEVLSFLQVKFSIIEKINSDTPALIQNTDAFDILMNNSYQTLLPQ</sequence>
<feature type="region of interest" description="Disordered" evidence="1">
    <location>
        <begin position="1"/>
        <end position="22"/>
    </location>
</feature>